<dbReference type="PROSITE" id="PS51257">
    <property type="entry name" value="PROKAR_LIPOPROTEIN"/>
    <property type="match status" value="1"/>
</dbReference>
<dbReference type="InterPro" id="IPR035940">
    <property type="entry name" value="CAP_sf"/>
</dbReference>
<reference evidence="2" key="1">
    <citation type="journal article" date="2020" name="Nat. Commun.">
        <title>Genome sequence of the cluster root forming white lupin.</title>
        <authorList>
            <person name="Hufnagel B."/>
            <person name="Marques A."/>
            <person name="Soriano A."/>
            <person name="Marques L."/>
            <person name="Divol F."/>
            <person name="Doumas P."/>
            <person name="Sallet E."/>
            <person name="Mancinotti D."/>
            <person name="Carrere S."/>
            <person name="Marande W."/>
            <person name="Arribat S."/>
            <person name="Keller J."/>
            <person name="Huneau C."/>
            <person name="Blein T."/>
            <person name="Aime D."/>
            <person name="Laguerre M."/>
            <person name="Taylor J."/>
            <person name="Schubert V."/>
            <person name="Nelson M."/>
            <person name="Geu-Flores F."/>
            <person name="Crespi M."/>
            <person name="Gallardo-Guerrero K."/>
            <person name="Delaux P.-M."/>
            <person name="Salse J."/>
            <person name="Berges H."/>
            <person name="Guyot R."/>
            <person name="Gouzy J."/>
            <person name="Peret B."/>
        </authorList>
    </citation>
    <scope>NUCLEOTIDE SEQUENCE [LARGE SCALE GENOMIC DNA]</scope>
    <source>
        <strain evidence="2">cv. Amiga</strain>
    </source>
</reference>
<dbReference type="Pfam" id="PF00188">
    <property type="entry name" value="CAP"/>
    <property type="match status" value="1"/>
</dbReference>
<dbReference type="InterPro" id="IPR014044">
    <property type="entry name" value="CAP_dom"/>
</dbReference>
<proteinExistence type="predicted"/>
<protein>
    <submittedName>
        <fullName evidence="1">Uncharacterized protein</fullName>
    </submittedName>
</protein>
<dbReference type="Gene3D" id="3.40.33.10">
    <property type="entry name" value="CAP"/>
    <property type="match status" value="1"/>
</dbReference>
<dbReference type="FunFam" id="3.40.33.10:FF:000004">
    <property type="entry name" value="CAP, cysteine-rich secretory protein, antigen 5"/>
    <property type="match status" value="1"/>
</dbReference>
<gene>
    <name evidence="1" type="ORF">Lalb_Chr04g0256381</name>
</gene>
<dbReference type="EMBL" id="WOCE01000004">
    <property type="protein sequence ID" value="KAE9615541.1"/>
    <property type="molecule type" value="Genomic_DNA"/>
</dbReference>
<keyword evidence="2" id="KW-1185">Reference proteome</keyword>
<dbReference type="Proteomes" id="UP000447434">
    <property type="component" value="Chromosome 4"/>
</dbReference>
<sequence>MRSSNLMFLTIFSMSCCISLARYVHFSRDFLNAHNKARAEVGVPPLRWNKALALYAKIYAKSKLHDCKMEHSNGPYGENLAEASWVMNNTEIVNYWVTEKVNYDHNSGSCVNEECGHYRQIIWRDTVQVGCAKDKCSNGWMFAICSYYPPGNVFGQRPY</sequence>
<evidence type="ECO:0000313" key="1">
    <source>
        <dbReference type="EMBL" id="KAE9615541.1"/>
    </source>
</evidence>
<dbReference type="AlphaFoldDB" id="A0A6A5M8Q5"/>
<dbReference type="PRINTS" id="PR00837">
    <property type="entry name" value="V5TPXLIKE"/>
</dbReference>
<dbReference type="PANTHER" id="PTHR10334">
    <property type="entry name" value="CYSTEINE-RICH SECRETORY PROTEIN-RELATED"/>
    <property type="match status" value="1"/>
</dbReference>
<comment type="caution">
    <text evidence="1">The sequence shown here is derived from an EMBL/GenBank/DDBJ whole genome shotgun (WGS) entry which is preliminary data.</text>
</comment>
<dbReference type="InterPro" id="IPR001283">
    <property type="entry name" value="CRISP-related"/>
</dbReference>
<organism evidence="1 2">
    <name type="scientific">Lupinus albus</name>
    <name type="common">White lupine</name>
    <name type="synonym">Lupinus termis</name>
    <dbReference type="NCBI Taxonomy" id="3870"/>
    <lineage>
        <taxon>Eukaryota</taxon>
        <taxon>Viridiplantae</taxon>
        <taxon>Streptophyta</taxon>
        <taxon>Embryophyta</taxon>
        <taxon>Tracheophyta</taxon>
        <taxon>Spermatophyta</taxon>
        <taxon>Magnoliopsida</taxon>
        <taxon>eudicotyledons</taxon>
        <taxon>Gunneridae</taxon>
        <taxon>Pentapetalae</taxon>
        <taxon>rosids</taxon>
        <taxon>fabids</taxon>
        <taxon>Fabales</taxon>
        <taxon>Fabaceae</taxon>
        <taxon>Papilionoideae</taxon>
        <taxon>50 kb inversion clade</taxon>
        <taxon>genistoids sensu lato</taxon>
        <taxon>core genistoids</taxon>
        <taxon>Genisteae</taxon>
        <taxon>Lupinus</taxon>
    </lineage>
</organism>
<dbReference type="SUPFAM" id="SSF55797">
    <property type="entry name" value="PR-1-like"/>
    <property type="match status" value="1"/>
</dbReference>
<dbReference type="CDD" id="cd05381">
    <property type="entry name" value="CAP_PR-1"/>
    <property type="match status" value="1"/>
</dbReference>
<name>A0A6A5M8Q5_LUPAL</name>
<accession>A0A6A5M8Q5</accession>
<evidence type="ECO:0000313" key="2">
    <source>
        <dbReference type="Proteomes" id="UP000447434"/>
    </source>
</evidence>
<dbReference type="SMART" id="SM00198">
    <property type="entry name" value="SCP"/>
    <property type="match status" value="1"/>
</dbReference>
<dbReference type="OrthoDB" id="1606473at2759"/>